<dbReference type="AlphaFoldDB" id="M0PLM8"/>
<dbReference type="STRING" id="1230455.C462_12280"/>
<dbReference type="Proteomes" id="UP000011528">
    <property type="component" value="Unassembled WGS sequence"/>
</dbReference>
<evidence type="ECO:0000313" key="2">
    <source>
        <dbReference type="Proteomes" id="UP000011528"/>
    </source>
</evidence>
<evidence type="ECO:0000313" key="1">
    <source>
        <dbReference type="EMBL" id="EMA69650.1"/>
    </source>
</evidence>
<reference evidence="1 2" key="1">
    <citation type="journal article" date="2014" name="PLoS Genet.">
        <title>Phylogenetically driven sequencing of extremely halophilic archaea reveals strategies for static and dynamic osmo-response.</title>
        <authorList>
            <person name="Becker E.A."/>
            <person name="Seitzer P.M."/>
            <person name="Tritt A."/>
            <person name="Larsen D."/>
            <person name="Krusor M."/>
            <person name="Yao A.I."/>
            <person name="Wu D."/>
            <person name="Madern D."/>
            <person name="Eisen J.A."/>
            <person name="Darling A.E."/>
            <person name="Facciotti M.T."/>
        </authorList>
    </citation>
    <scope>NUCLEOTIDE SEQUENCE [LARGE SCALE GENOMIC DNA]</scope>
    <source>
        <strain evidence="1 2">JCM 13916</strain>
    </source>
</reference>
<name>M0PLM8_9EURY</name>
<sequence>MDVNVSDDAAAYLRLEGAGGNNSEYVTQDGNGDQLEIDLTDSNDNFSGEDPNGVNPDAVTQIDDLFVIQNQGTQEVNVGLTKSGSDTSLVTFYATDSTTSSPDRYDTGNDGTVTLGSTDATLGTGDSVTVSMEIDTEGQSISSGTQILNSVTVDADAT</sequence>
<protein>
    <submittedName>
        <fullName evidence="1">Uncharacterized protein</fullName>
    </submittedName>
</protein>
<comment type="caution">
    <text evidence="1">The sequence shown here is derived from an EMBL/GenBank/DDBJ whole genome shotgun (WGS) entry which is preliminary data.</text>
</comment>
<gene>
    <name evidence="1" type="ORF">C462_12280</name>
</gene>
<proteinExistence type="predicted"/>
<accession>M0PLM8</accession>
<organism evidence="1 2">
    <name type="scientific">Halorubrum distributum JCM 13916</name>
    <dbReference type="NCBI Taxonomy" id="1230455"/>
    <lineage>
        <taxon>Archaea</taxon>
        <taxon>Methanobacteriati</taxon>
        <taxon>Methanobacteriota</taxon>
        <taxon>Stenosarchaea group</taxon>
        <taxon>Halobacteria</taxon>
        <taxon>Halobacteriales</taxon>
        <taxon>Haloferacaceae</taxon>
        <taxon>Halorubrum</taxon>
        <taxon>Halorubrum distributum group</taxon>
    </lineage>
</organism>
<dbReference type="EMBL" id="AOJJ01000077">
    <property type="protein sequence ID" value="EMA69650.1"/>
    <property type="molecule type" value="Genomic_DNA"/>
</dbReference>